<organism evidence="4 5">
    <name type="scientific">Methylocapsa palsarum</name>
    <dbReference type="NCBI Taxonomy" id="1612308"/>
    <lineage>
        <taxon>Bacteria</taxon>
        <taxon>Pseudomonadati</taxon>
        <taxon>Pseudomonadota</taxon>
        <taxon>Alphaproteobacteria</taxon>
        <taxon>Hyphomicrobiales</taxon>
        <taxon>Beijerinckiaceae</taxon>
        <taxon>Methylocapsa</taxon>
    </lineage>
</organism>
<dbReference type="CDD" id="cd02440">
    <property type="entry name" value="AdoMet_MTases"/>
    <property type="match status" value="1"/>
</dbReference>
<dbReference type="Gene3D" id="3.40.50.150">
    <property type="entry name" value="Vaccinia Virus protein VP39"/>
    <property type="match status" value="1"/>
</dbReference>
<dbReference type="EMBL" id="FOSN01000004">
    <property type="protein sequence ID" value="SFK22971.1"/>
    <property type="molecule type" value="Genomic_DNA"/>
</dbReference>
<proteinExistence type="inferred from homology"/>
<accession>A0A1I3XV85</accession>
<sequence>MQDMPAEDLLVHPSPAREAPAEAAPAGDAGAESAFLRRTMVDCQIRTFDVTDRTVLARLLDVPRERFLPAELRPFAYSDIGLQIPSREPGQEQRTLLPPLILARLIQDAGVGPADRVLDVASSGGYSAALFAGLAGSVVAIESDPFLLEQMRGALDGFGLQDVRTVLAPLADGAPEEGPFDVIFINGAVEANLAGLFKQLKEGGRLLAIHFLPDDPTERAGKAVRFEKIEGEISSRKLFDGSSPVLAAFRKTPEFSFF</sequence>
<reference evidence="4 5" key="1">
    <citation type="submission" date="2016-10" db="EMBL/GenBank/DDBJ databases">
        <authorList>
            <person name="de Groot N.N."/>
        </authorList>
    </citation>
    <scope>NUCLEOTIDE SEQUENCE [LARGE SCALE GENOMIC DNA]</scope>
    <source>
        <strain evidence="4 5">NE2</strain>
    </source>
</reference>
<dbReference type="GO" id="GO:0032259">
    <property type="term" value="P:methylation"/>
    <property type="evidence" value="ECO:0007669"/>
    <property type="project" value="UniProtKB-KW"/>
</dbReference>
<gene>
    <name evidence="4" type="ORF">SAMN05444581_10480</name>
</gene>
<dbReference type="RefSeq" id="WP_244532157.1">
    <property type="nucleotide sequence ID" value="NZ_FOSN01000004.1"/>
</dbReference>
<dbReference type="GO" id="GO:0005737">
    <property type="term" value="C:cytoplasm"/>
    <property type="evidence" value="ECO:0007669"/>
    <property type="project" value="TreeGrafter"/>
</dbReference>
<dbReference type="Proteomes" id="UP000198755">
    <property type="component" value="Unassembled WGS sequence"/>
</dbReference>
<comment type="similarity">
    <text evidence="1">Belongs to the methyltransferase superfamily. L-isoaspartyl/D-aspartyl protein methyltransferase family.</text>
</comment>
<protein>
    <recommendedName>
        <fullName evidence="2">Protein-L-isoaspartate O-methyltransferase</fullName>
    </recommendedName>
    <alternativeName>
        <fullName evidence="3">Protein L-isoaspartyl methyltransferase</fullName>
    </alternativeName>
</protein>
<evidence type="ECO:0000313" key="4">
    <source>
        <dbReference type="EMBL" id="SFK22971.1"/>
    </source>
</evidence>
<dbReference type="InterPro" id="IPR029063">
    <property type="entry name" value="SAM-dependent_MTases_sf"/>
</dbReference>
<dbReference type="InterPro" id="IPR000682">
    <property type="entry name" value="PCMT"/>
</dbReference>
<name>A0A1I3XV85_9HYPH</name>
<evidence type="ECO:0000256" key="3">
    <source>
        <dbReference type="ARBA" id="ARBA00030757"/>
    </source>
</evidence>
<keyword evidence="5" id="KW-1185">Reference proteome</keyword>
<dbReference type="PANTHER" id="PTHR11579">
    <property type="entry name" value="PROTEIN-L-ISOASPARTATE O-METHYLTRANSFERASE"/>
    <property type="match status" value="1"/>
</dbReference>
<dbReference type="AlphaFoldDB" id="A0A1I3XV85"/>
<dbReference type="Pfam" id="PF01135">
    <property type="entry name" value="PCMT"/>
    <property type="match status" value="1"/>
</dbReference>
<evidence type="ECO:0000256" key="1">
    <source>
        <dbReference type="ARBA" id="ARBA00005369"/>
    </source>
</evidence>
<dbReference type="STRING" id="1612308.SAMN05444581_10480"/>
<dbReference type="SUPFAM" id="SSF53335">
    <property type="entry name" value="S-adenosyl-L-methionine-dependent methyltransferases"/>
    <property type="match status" value="1"/>
</dbReference>
<evidence type="ECO:0000256" key="2">
    <source>
        <dbReference type="ARBA" id="ARBA00013346"/>
    </source>
</evidence>
<dbReference type="PANTHER" id="PTHR11579:SF18">
    <property type="entry name" value="PROTEIN-L-ISOASPARTATE O-METHYLTRANSFERASE"/>
    <property type="match status" value="1"/>
</dbReference>
<keyword evidence="4" id="KW-0489">Methyltransferase</keyword>
<dbReference type="GO" id="GO:0004719">
    <property type="term" value="F:protein-L-isoaspartate (D-aspartate) O-methyltransferase activity"/>
    <property type="evidence" value="ECO:0007669"/>
    <property type="project" value="InterPro"/>
</dbReference>
<evidence type="ECO:0000313" key="5">
    <source>
        <dbReference type="Proteomes" id="UP000198755"/>
    </source>
</evidence>
<keyword evidence="4" id="KW-0808">Transferase</keyword>